<dbReference type="Gene3D" id="3.40.190.10">
    <property type="entry name" value="Periplasmic binding protein-like II"/>
    <property type="match status" value="2"/>
</dbReference>
<dbReference type="InterPro" id="IPR050682">
    <property type="entry name" value="ModA/WtpA"/>
</dbReference>
<dbReference type="SUPFAM" id="SSF53850">
    <property type="entry name" value="Periplasmic binding protein-like II"/>
    <property type="match status" value="1"/>
</dbReference>
<proteinExistence type="inferred from homology"/>
<dbReference type="FunFam" id="3.40.190.10:FF:000035">
    <property type="entry name" value="Molybdate ABC transporter substrate-binding protein"/>
    <property type="match status" value="1"/>
</dbReference>
<dbReference type="GO" id="GO:0046872">
    <property type="term" value="F:metal ion binding"/>
    <property type="evidence" value="ECO:0007669"/>
    <property type="project" value="UniProtKB-KW"/>
</dbReference>
<dbReference type="AlphaFoldDB" id="A0A1R4B6Y1"/>
<evidence type="ECO:0000256" key="1">
    <source>
        <dbReference type="ARBA" id="ARBA00009175"/>
    </source>
</evidence>
<feature type="binding site" evidence="6">
    <location>
        <position position="144"/>
    </location>
    <ligand>
        <name>molybdate</name>
        <dbReference type="ChEBI" id="CHEBI:36264"/>
    </ligand>
</feature>
<dbReference type="PANTHER" id="PTHR30632:SF17">
    <property type="entry name" value="MOLYBDATE-BINDING PROTEIN MODA"/>
    <property type="match status" value="1"/>
</dbReference>
<gene>
    <name evidence="8" type="primary">modA</name>
    <name evidence="8" type="ORF">VPAL9027_02674</name>
</gene>
<feature type="binding site" evidence="6">
    <location>
        <position position="30"/>
    </location>
    <ligand>
        <name>molybdate</name>
        <dbReference type="ChEBI" id="CHEBI:36264"/>
    </ligand>
</feature>
<evidence type="ECO:0000256" key="2">
    <source>
        <dbReference type="ARBA" id="ARBA00022505"/>
    </source>
</evidence>
<feature type="binding site" evidence="6">
    <location>
        <position position="58"/>
    </location>
    <ligand>
        <name>molybdate</name>
        <dbReference type="ChEBI" id="CHEBI:36264"/>
    </ligand>
</feature>
<dbReference type="GO" id="GO:0030973">
    <property type="term" value="F:molybdate ion binding"/>
    <property type="evidence" value="ECO:0007669"/>
    <property type="project" value="TreeGrafter"/>
</dbReference>
<organism evidence="8 9">
    <name type="scientific">Vibrio palustris</name>
    <dbReference type="NCBI Taxonomy" id="1918946"/>
    <lineage>
        <taxon>Bacteria</taxon>
        <taxon>Pseudomonadati</taxon>
        <taxon>Pseudomonadota</taxon>
        <taxon>Gammaproteobacteria</taxon>
        <taxon>Vibrionales</taxon>
        <taxon>Vibrionaceae</taxon>
        <taxon>Vibrio</taxon>
    </lineage>
</organism>
<dbReference type="Pfam" id="PF13531">
    <property type="entry name" value="SBP_bac_11"/>
    <property type="match status" value="1"/>
</dbReference>
<evidence type="ECO:0000256" key="3">
    <source>
        <dbReference type="ARBA" id="ARBA00022723"/>
    </source>
</evidence>
<accession>A0A1R4B6Y1</accession>
<dbReference type="OrthoDB" id="9785015at2"/>
<comment type="subunit">
    <text evidence="5">The complex is composed of two ATP-binding proteins (ModC), two transmembrane proteins (ModB) and a solute-binding protein (ModA).</text>
</comment>
<dbReference type="PIRSF" id="PIRSF004846">
    <property type="entry name" value="ModA"/>
    <property type="match status" value="1"/>
</dbReference>
<dbReference type="NCBIfam" id="NF007958">
    <property type="entry name" value="PRK10677.1"/>
    <property type="match status" value="1"/>
</dbReference>
<dbReference type="GO" id="GO:1901359">
    <property type="term" value="F:tungstate binding"/>
    <property type="evidence" value="ECO:0007669"/>
    <property type="project" value="UniProtKB-ARBA"/>
</dbReference>
<comment type="similarity">
    <text evidence="1">Belongs to the bacterial solute-binding protein ModA family.</text>
</comment>
<dbReference type="Proteomes" id="UP000189475">
    <property type="component" value="Unassembled WGS sequence"/>
</dbReference>
<keyword evidence="3 6" id="KW-0479">Metal-binding</keyword>
<dbReference type="GO" id="GO:0030288">
    <property type="term" value="C:outer membrane-bounded periplasmic space"/>
    <property type="evidence" value="ECO:0007669"/>
    <property type="project" value="TreeGrafter"/>
</dbReference>
<evidence type="ECO:0000256" key="6">
    <source>
        <dbReference type="PIRSR" id="PIRSR004846-1"/>
    </source>
</evidence>
<feature type="chain" id="PRO_5012119449" evidence="7">
    <location>
        <begin position="20"/>
        <end position="259"/>
    </location>
</feature>
<feature type="binding site" evidence="6">
    <location>
        <position position="189"/>
    </location>
    <ligand>
        <name>molybdate</name>
        <dbReference type="ChEBI" id="CHEBI:36264"/>
    </ligand>
</feature>
<reference evidence="8 9" key="1">
    <citation type="submission" date="2017-02" db="EMBL/GenBank/DDBJ databases">
        <authorList>
            <person name="Peterson S.W."/>
        </authorList>
    </citation>
    <scope>NUCLEOTIDE SEQUENCE [LARGE SCALE GENOMIC DNA]</scope>
    <source>
        <strain evidence="8 9">CECT 9027</strain>
    </source>
</reference>
<evidence type="ECO:0000256" key="7">
    <source>
        <dbReference type="SAM" id="SignalP"/>
    </source>
</evidence>
<evidence type="ECO:0000256" key="4">
    <source>
        <dbReference type="ARBA" id="ARBA00022729"/>
    </source>
</evidence>
<name>A0A1R4B6Y1_9VIBR</name>
<evidence type="ECO:0000256" key="5">
    <source>
        <dbReference type="ARBA" id="ARBA00062515"/>
    </source>
</evidence>
<dbReference type="PANTHER" id="PTHR30632">
    <property type="entry name" value="MOLYBDATE-BINDING PERIPLASMIC PROTEIN"/>
    <property type="match status" value="1"/>
</dbReference>
<feature type="binding site" evidence="6">
    <location>
        <position position="171"/>
    </location>
    <ligand>
        <name>molybdate</name>
        <dbReference type="ChEBI" id="CHEBI:36264"/>
    </ligand>
</feature>
<keyword evidence="9" id="KW-1185">Reference proteome</keyword>
<protein>
    <submittedName>
        <fullName evidence="8">Molybdate-binding periplasmic protein</fullName>
    </submittedName>
</protein>
<evidence type="ECO:0000313" key="8">
    <source>
        <dbReference type="EMBL" id="SJL84678.1"/>
    </source>
</evidence>
<dbReference type="STRING" id="1918946.VPAL9027_02674"/>
<keyword evidence="4 7" id="KW-0732">Signal</keyword>
<dbReference type="GO" id="GO:0015689">
    <property type="term" value="P:molybdate ion transport"/>
    <property type="evidence" value="ECO:0007669"/>
    <property type="project" value="InterPro"/>
</dbReference>
<evidence type="ECO:0000313" key="9">
    <source>
        <dbReference type="Proteomes" id="UP000189475"/>
    </source>
</evidence>
<sequence>MKTILVLFLSIVLSHSVWAQSVIHLYAASSMTNAVNELVSDYHQQHPNIRVVPVFGSSSSLARQIEHGAPADVYLSANEKWVHYLVNQGTVSAANVRLLVGNDLVLIQPSDLPAAHFDVGESSAWQAKLDDSRLAVGNTQAVPAGIYARETLQSLGVWQAVQPRLAQTNNVRLALALVERGEAPLGIVYKTDALQSDLVSIVHTFAESHHDPIHYPLVTLSQTPQVDDFVAYMHSTDAQKTLKKYGFNTHLGQATFKEH</sequence>
<keyword evidence="2 6" id="KW-0500">Molybdenum</keyword>
<dbReference type="NCBIfam" id="TIGR01256">
    <property type="entry name" value="modA"/>
    <property type="match status" value="1"/>
</dbReference>
<dbReference type="InterPro" id="IPR005950">
    <property type="entry name" value="ModA"/>
</dbReference>
<dbReference type="EMBL" id="FUFT01000005">
    <property type="protein sequence ID" value="SJL84678.1"/>
    <property type="molecule type" value="Genomic_DNA"/>
</dbReference>
<dbReference type="RefSeq" id="WP_077315023.1">
    <property type="nucleotide sequence ID" value="NZ_AP024888.1"/>
</dbReference>
<feature type="signal peptide" evidence="7">
    <location>
        <begin position="1"/>
        <end position="19"/>
    </location>
</feature>